<dbReference type="EMBL" id="LT629695">
    <property type="protein sequence ID" value="SDH83703.1"/>
    <property type="molecule type" value="Genomic_DNA"/>
</dbReference>
<feature type="signal peptide" evidence="1">
    <location>
        <begin position="1"/>
        <end position="30"/>
    </location>
</feature>
<evidence type="ECO:0000313" key="3">
    <source>
        <dbReference type="Proteomes" id="UP000198822"/>
    </source>
</evidence>
<proteinExistence type="predicted"/>
<gene>
    <name evidence="2" type="ORF">SAMN04489720_2549</name>
</gene>
<keyword evidence="3" id="KW-1185">Reference proteome</keyword>
<reference evidence="3" key="1">
    <citation type="submission" date="2016-10" db="EMBL/GenBank/DDBJ databases">
        <authorList>
            <person name="Varghese N."/>
            <person name="Submissions S."/>
        </authorList>
    </citation>
    <scope>NUCLEOTIDE SEQUENCE [LARGE SCALE GENOMIC DNA]</scope>
    <source>
        <strain evidence="3">DSM 22002</strain>
    </source>
</reference>
<dbReference type="Proteomes" id="UP000198822">
    <property type="component" value="Chromosome I"/>
</dbReference>
<dbReference type="PROSITE" id="PS51257">
    <property type="entry name" value="PROKAR_LIPOPROTEIN"/>
    <property type="match status" value="1"/>
</dbReference>
<accession>A0A1G8FNG2</accession>
<dbReference type="OrthoDB" id="5124890at2"/>
<sequence length="164" mass="16456">MRLRQRAVRGIAASAAAAALVVGLAGCVGGDTNDGPTGPNGYDLGATIGDDVRVWWDVSETTGTTDVILERAGESQPLGVCLGSSGTICVMGDPAVEPYVAFFGPQGAAAQMSFNGQVIDMAVVEGTPADGAGIYVAAGLPVDPSTLQLGFTITDAAGAVVWQQ</sequence>
<dbReference type="STRING" id="399736.SAMN04489720_2549"/>
<dbReference type="AlphaFoldDB" id="A0A1G8FNG2"/>
<feature type="chain" id="PRO_5009243455" evidence="1">
    <location>
        <begin position="31"/>
        <end position="164"/>
    </location>
</feature>
<name>A0A1G8FNG2_9MICO</name>
<organism evidence="2 3">
    <name type="scientific">Agrococcus jejuensis</name>
    <dbReference type="NCBI Taxonomy" id="399736"/>
    <lineage>
        <taxon>Bacteria</taxon>
        <taxon>Bacillati</taxon>
        <taxon>Actinomycetota</taxon>
        <taxon>Actinomycetes</taxon>
        <taxon>Micrococcales</taxon>
        <taxon>Microbacteriaceae</taxon>
        <taxon>Agrococcus</taxon>
    </lineage>
</organism>
<protein>
    <submittedName>
        <fullName evidence="2">Uncharacterized protein</fullName>
    </submittedName>
</protein>
<evidence type="ECO:0000256" key="1">
    <source>
        <dbReference type="SAM" id="SignalP"/>
    </source>
</evidence>
<dbReference type="RefSeq" id="WP_157674837.1">
    <property type="nucleotide sequence ID" value="NZ_LT629695.1"/>
</dbReference>
<keyword evidence="1" id="KW-0732">Signal</keyword>
<evidence type="ECO:0000313" key="2">
    <source>
        <dbReference type="EMBL" id="SDH83703.1"/>
    </source>
</evidence>